<dbReference type="Proteomes" id="UP001152759">
    <property type="component" value="Chromosome 3"/>
</dbReference>
<reference evidence="1" key="1">
    <citation type="submission" date="2021-12" db="EMBL/GenBank/DDBJ databases">
        <authorList>
            <person name="King R."/>
        </authorList>
    </citation>
    <scope>NUCLEOTIDE SEQUENCE</scope>
</reference>
<accession>A0A9P0F2I5</accession>
<dbReference type="EMBL" id="OU963864">
    <property type="protein sequence ID" value="CAH0386167.1"/>
    <property type="molecule type" value="Genomic_DNA"/>
</dbReference>
<evidence type="ECO:0000313" key="2">
    <source>
        <dbReference type="Proteomes" id="UP001152759"/>
    </source>
</evidence>
<protein>
    <submittedName>
        <fullName evidence="1">Uncharacterized protein</fullName>
    </submittedName>
</protein>
<gene>
    <name evidence="1" type="ORF">BEMITA_LOCUS5317</name>
</gene>
<sequence length="155" mass="15396">MLKLSLGVDYVLKQCTAKMSLILFIVLASTIVSAIDAHPLNITDFPDIGSPFEEMVKPMSEATDLPKVLHRQKRGDPCFDGTWKGAVGGAVLAGVPGAYVGGQWGAFAGTLMFPGLGTAIGGAVGAFIGGLAAGATAAAGGAVTGAVSAAASSCL</sequence>
<proteinExistence type="predicted"/>
<evidence type="ECO:0000313" key="1">
    <source>
        <dbReference type="EMBL" id="CAH0386167.1"/>
    </source>
</evidence>
<organism evidence="1 2">
    <name type="scientific">Bemisia tabaci</name>
    <name type="common">Sweetpotato whitefly</name>
    <name type="synonym">Aleurodes tabaci</name>
    <dbReference type="NCBI Taxonomy" id="7038"/>
    <lineage>
        <taxon>Eukaryota</taxon>
        <taxon>Metazoa</taxon>
        <taxon>Ecdysozoa</taxon>
        <taxon>Arthropoda</taxon>
        <taxon>Hexapoda</taxon>
        <taxon>Insecta</taxon>
        <taxon>Pterygota</taxon>
        <taxon>Neoptera</taxon>
        <taxon>Paraneoptera</taxon>
        <taxon>Hemiptera</taxon>
        <taxon>Sternorrhyncha</taxon>
        <taxon>Aleyrodoidea</taxon>
        <taxon>Aleyrodidae</taxon>
        <taxon>Aleyrodinae</taxon>
        <taxon>Bemisia</taxon>
    </lineage>
</organism>
<keyword evidence="2" id="KW-1185">Reference proteome</keyword>
<dbReference type="AlphaFoldDB" id="A0A9P0F2I5"/>
<name>A0A9P0F2I5_BEMTA</name>